<reference evidence="1" key="2">
    <citation type="submission" date="2021-08" db="EMBL/GenBank/DDBJ databases">
        <authorList>
            <person name="Tani A."/>
            <person name="Ola A."/>
            <person name="Ogura Y."/>
            <person name="Katsura K."/>
            <person name="Hayashi T."/>
        </authorList>
    </citation>
    <scope>NUCLEOTIDE SEQUENCE</scope>
    <source>
        <strain evidence="1">DSM 19015</strain>
    </source>
</reference>
<reference evidence="1" key="1">
    <citation type="journal article" date="2021" name="Front. Microbiol.">
        <title>Comprehensive Comparative Genomics and Phenotyping of Methylobacterium Species.</title>
        <authorList>
            <person name="Alessa O."/>
            <person name="Ogura Y."/>
            <person name="Fujitani Y."/>
            <person name="Takami H."/>
            <person name="Hayashi T."/>
            <person name="Sahin N."/>
            <person name="Tani A."/>
        </authorList>
    </citation>
    <scope>NUCLEOTIDE SEQUENCE</scope>
    <source>
        <strain evidence="1">DSM 19015</strain>
    </source>
</reference>
<evidence type="ECO:0000313" key="1">
    <source>
        <dbReference type="EMBL" id="GJD92903.1"/>
    </source>
</evidence>
<evidence type="ECO:0000313" key="2">
    <source>
        <dbReference type="Proteomes" id="UP001055125"/>
    </source>
</evidence>
<comment type="caution">
    <text evidence="1">The sequence shown here is derived from an EMBL/GenBank/DDBJ whole genome shotgun (WGS) entry which is preliminary data.</text>
</comment>
<dbReference type="RefSeq" id="WP_238241989.1">
    <property type="nucleotide sequence ID" value="NZ_BPQP01000001.1"/>
</dbReference>
<sequence length="67" mass="7569">MLWLELTSYDKKILVNMTTVANIEPYEDFTILKFATASGQGIHQVQVTESTAQIERLLNRGNALVSR</sequence>
<protein>
    <submittedName>
        <fullName evidence="1">Uncharacterized protein</fullName>
    </submittedName>
</protein>
<proteinExistence type="predicted"/>
<name>A0ABQ4RQ68_9HYPH</name>
<gene>
    <name evidence="1" type="ORF">OCOJLMKI_0086</name>
</gene>
<accession>A0ABQ4RQ68</accession>
<organism evidence="1 2">
    <name type="scientific">Methylobacterium iners</name>
    <dbReference type="NCBI Taxonomy" id="418707"/>
    <lineage>
        <taxon>Bacteria</taxon>
        <taxon>Pseudomonadati</taxon>
        <taxon>Pseudomonadota</taxon>
        <taxon>Alphaproteobacteria</taxon>
        <taxon>Hyphomicrobiales</taxon>
        <taxon>Methylobacteriaceae</taxon>
        <taxon>Methylobacterium</taxon>
    </lineage>
</organism>
<dbReference type="Proteomes" id="UP001055125">
    <property type="component" value="Unassembled WGS sequence"/>
</dbReference>
<dbReference type="EMBL" id="BPQP01000001">
    <property type="protein sequence ID" value="GJD92903.1"/>
    <property type="molecule type" value="Genomic_DNA"/>
</dbReference>
<keyword evidence="2" id="KW-1185">Reference proteome</keyword>